<evidence type="ECO:0000259" key="8">
    <source>
        <dbReference type="Pfam" id="PF02384"/>
    </source>
</evidence>
<keyword evidence="10" id="KW-1185">Reference proteome</keyword>
<dbReference type="Proteomes" id="UP001597338">
    <property type="component" value="Unassembled WGS sequence"/>
</dbReference>
<dbReference type="Pfam" id="PF02384">
    <property type="entry name" value="N6_Mtase"/>
    <property type="match status" value="1"/>
</dbReference>
<evidence type="ECO:0000256" key="7">
    <source>
        <dbReference type="SAM" id="MobiDB-lite"/>
    </source>
</evidence>
<name>A0ABW4V2X4_9MICO</name>
<evidence type="ECO:0000313" key="9">
    <source>
        <dbReference type="EMBL" id="MFD2024163.1"/>
    </source>
</evidence>
<dbReference type="Gene3D" id="3.40.50.150">
    <property type="entry name" value="Vaccinia Virus protein VP39"/>
    <property type="match status" value="1"/>
</dbReference>
<dbReference type="RefSeq" id="WP_377196119.1">
    <property type="nucleotide sequence ID" value="NZ_JBHUHF010000001.1"/>
</dbReference>
<keyword evidence="2 9" id="KW-0489">Methyltransferase</keyword>
<evidence type="ECO:0000256" key="3">
    <source>
        <dbReference type="ARBA" id="ARBA00022679"/>
    </source>
</evidence>
<dbReference type="PANTHER" id="PTHR42933:SF1">
    <property type="entry name" value="SITE-SPECIFIC DNA-METHYLTRANSFERASE (ADENINE-SPECIFIC)"/>
    <property type="match status" value="1"/>
</dbReference>
<dbReference type="PANTHER" id="PTHR42933">
    <property type="entry name" value="SLR6095 PROTEIN"/>
    <property type="match status" value="1"/>
</dbReference>
<dbReference type="InterPro" id="IPR003356">
    <property type="entry name" value="DNA_methylase_A-5"/>
</dbReference>
<organism evidence="9 10">
    <name type="scientific">Promicromonospora aerolata</name>
    <dbReference type="NCBI Taxonomy" id="195749"/>
    <lineage>
        <taxon>Bacteria</taxon>
        <taxon>Bacillati</taxon>
        <taxon>Actinomycetota</taxon>
        <taxon>Actinomycetes</taxon>
        <taxon>Micrococcales</taxon>
        <taxon>Promicromonosporaceae</taxon>
        <taxon>Promicromonospora</taxon>
    </lineage>
</organism>
<feature type="domain" description="DNA methylase adenine-specific" evidence="8">
    <location>
        <begin position="96"/>
        <end position="200"/>
    </location>
</feature>
<comment type="caution">
    <text evidence="9">The sequence shown here is derived from an EMBL/GenBank/DDBJ whole genome shotgun (WGS) entry which is preliminary data.</text>
</comment>
<evidence type="ECO:0000256" key="4">
    <source>
        <dbReference type="ARBA" id="ARBA00022691"/>
    </source>
</evidence>
<comment type="catalytic activity">
    <reaction evidence="6">
        <text>a 2'-deoxyadenosine in DNA + S-adenosyl-L-methionine = an N(6)-methyl-2'-deoxyadenosine in DNA + S-adenosyl-L-homocysteine + H(+)</text>
        <dbReference type="Rhea" id="RHEA:15197"/>
        <dbReference type="Rhea" id="RHEA-COMP:12418"/>
        <dbReference type="Rhea" id="RHEA-COMP:12419"/>
        <dbReference type="ChEBI" id="CHEBI:15378"/>
        <dbReference type="ChEBI" id="CHEBI:57856"/>
        <dbReference type="ChEBI" id="CHEBI:59789"/>
        <dbReference type="ChEBI" id="CHEBI:90615"/>
        <dbReference type="ChEBI" id="CHEBI:90616"/>
        <dbReference type="EC" id="2.1.1.72"/>
    </reaction>
</comment>
<dbReference type="EMBL" id="JBHUHF010000001">
    <property type="protein sequence ID" value="MFD2024163.1"/>
    <property type="molecule type" value="Genomic_DNA"/>
</dbReference>
<feature type="region of interest" description="Disordered" evidence="7">
    <location>
        <begin position="217"/>
        <end position="252"/>
    </location>
</feature>
<gene>
    <name evidence="9" type="ORF">ACFSL2_01420</name>
</gene>
<evidence type="ECO:0000256" key="1">
    <source>
        <dbReference type="ARBA" id="ARBA00011900"/>
    </source>
</evidence>
<protein>
    <recommendedName>
        <fullName evidence="1">site-specific DNA-methyltransferase (adenine-specific)</fullName>
        <ecNumber evidence="1">2.1.1.72</ecNumber>
    </recommendedName>
</protein>
<proteinExistence type="predicted"/>
<reference evidence="10" key="1">
    <citation type="journal article" date="2019" name="Int. J. Syst. Evol. Microbiol.">
        <title>The Global Catalogue of Microorganisms (GCM) 10K type strain sequencing project: providing services to taxonomists for standard genome sequencing and annotation.</title>
        <authorList>
            <consortium name="The Broad Institute Genomics Platform"/>
            <consortium name="The Broad Institute Genome Sequencing Center for Infectious Disease"/>
            <person name="Wu L."/>
            <person name="Ma J."/>
        </authorList>
    </citation>
    <scope>NUCLEOTIDE SEQUENCE [LARGE SCALE GENOMIC DNA]</scope>
    <source>
        <strain evidence="10">CCM 7043</strain>
    </source>
</reference>
<keyword evidence="4" id="KW-0949">S-adenosyl-L-methionine</keyword>
<accession>A0ABW4V2X4</accession>
<dbReference type="SUPFAM" id="SSF53335">
    <property type="entry name" value="S-adenosyl-L-methionine-dependent methyltransferases"/>
    <property type="match status" value="1"/>
</dbReference>
<dbReference type="GO" id="GO:0008168">
    <property type="term" value="F:methyltransferase activity"/>
    <property type="evidence" value="ECO:0007669"/>
    <property type="project" value="UniProtKB-KW"/>
</dbReference>
<evidence type="ECO:0000256" key="2">
    <source>
        <dbReference type="ARBA" id="ARBA00022603"/>
    </source>
</evidence>
<evidence type="ECO:0000256" key="6">
    <source>
        <dbReference type="ARBA" id="ARBA00047942"/>
    </source>
</evidence>
<keyword evidence="3" id="KW-0808">Transferase</keyword>
<dbReference type="GO" id="GO:0032259">
    <property type="term" value="P:methylation"/>
    <property type="evidence" value="ECO:0007669"/>
    <property type="project" value="UniProtKB-KW"/>
</dbReference>
<evidence type="ECO:0000313" key="10">
    <source>
        <dbReference type="Proteomes" id="UP001597338"/>
    </source>
</evidence>
<dbReference type="InterPro" id="IPR029063">
    <property type="entry name" value="SAM-dependent_MTases_sf"/>
</dbReference>
<dbReference type="PRINTS" id="PR00507">
    <property type="entry name" value="N12N6MTFRASE"/>
</dbReference>
<dbReference type="InterPro" id="IPR051537">
    <property type="entry name" value="DNA_Adenine_Mtase"/>
</dbReference>
<dbReference type="EC" id="2.1.1.72" evidence="1"/>
<keyword evidence="5" id="KW-0680">Restriction system</keyword>
<sequence>MTNLKKLLEANTGSGRRRVTQVFTDFCELCALAIRNAIDRRGFDEREDRYLSVAATYTPEEMDRFATALALLAQELQSGLSDVLGTLYMSLDLGNERLGQFFTPYEVSVLAARMTAGDLVERLQEQAFVTVSEPTCGSGGMVVATAEALSDAGINYQRSMHVTAQDIDITAVHMTYVQLALLHIPALVVHGNTLALEQRDVWPTPAHVIGGWDSRLRRAGAPDGTPCDPPTADHPVDRVTAGADGLDDERED</sequence>
<evidence type="ECO:0000256" key="5">
    <source>
        <dbReference type="ARBA" id="ARBA00022747"/>
    </source>
</evidence>